<sequence length="484" mass="56233">MEDTVASIRLHVNYRDPYEEWEKQVRKDAFRTAKEEQSVHKTERYRDIDQAHTQESERLTSLHQKQMEEVETALAALNMRRQREERQLKREWAERNRKMWQQVDASIKLEEDKVKTRLEAERKHREEEERKRRQEEQKRRAEEQRKRQEEEKQRAEELALKQEEERLLQEQMERGIKAKEEKEARDAVGFTTAYFDWEVARNTLRGLKQGPWKEAKANREQKALRNQARRAITPKIGQLTDDPESINRITHQIVEIVRGTMDHPIYPHVLSALAKVILQQAETEVTAEKRSAGPLGQVLAILLAQLPLFSHVFFAKLCQRAGGWPVPIAIPLKDVDGRLFTDEERVKLRGRRADESLADFTTRVSAYMRVYFHALSAPEAHGGPRDPPYRFARYWTYVSRMLDAPHLLQNPIAPAILYAALDVGGMDAARVWGQQWVKLLGLLYEGATVGLGGSKDRLIGGEMPEGIAARVRVQMEIERIMNAS</sequence>
<protein>
    <recommendedName>
        <fullName evidence="9">mRNA export factor GLE1</fullName>
    </recommendedName>
    <alternativeName>
        <fullName evidence="10">Nucleoporin GLE1</fullName>
    </alternativeName>
</protein>
<dbReference type="AlphaFoldDB" id="A0A8E2DK93"/>
<keyword evidence="5" id="KW-0653">Protein transport</keyword>
<dbReference type="GO" id="GO:0031369">
    <property type="term" value="F:translation initiation factor binding"/>
    <property type="evidence" value="ECO:0007669"/>
    <property type="project" value="TreeGrafter"/>
</dbReference>
<dbReference type="PANTHER" id="PTHR12960:SF0">
    <property type="entry name" value="MRNA EXPORT FACTOR GLE1"/>
    <property type="match status" value="1"/>
</dbReference>
<evidence type="ECO:0000256" key="8">
    <source>
        <dbReference type="ARBA" id="ARBA00023242"/>
    </source>
</evidence>
<gene>
    <name evidence="12" type="ORF">OBBRIDRAFT_619396</name>
</gene>
<keyword evidence="4" id="KW-0509">mRNA transport</keyword>
<evidence type="ECO:0000256" key="10">
    <source>
        <dbReference type="ARBA" id="ARBA00029983"/>
    </source>
</evidence>
<dbReference type="GO" id="GO:0005543">
    <property type="term" value="F:phospholipid binding"/>
    <property type="evidence" value="ECO:0007669"/>
    <property type="project" value="TreeGrafter"/>
</dbReference>
<evidence type="ECO:0000256" key="5">
    <source>
        <dbReference type="ARBA" id="ARBA00022927"/>
    </source>
</evidence>
<dbReference type="Gene3D" id="1.25.40.510">
    <property type="entry name" value="GLE1-like"/>
    <property type="match status" value="1"/>
</dbReference>
<comment type="similarity">
    <text evidence="2">Belongs to the GLE1 family.</text>
</comment>
<dbReference type="GO" id="GO:0016973">
    <property type="term" value="P:poly(A)+ mRNA export from nucleus"/>
    <property type="evidence" value="ECO:0007669"/>
    <property type="project" value="InterPro"/>
</dbReference>
<keyword evidence="8" id="KW-0539">Nucleus</keyword>
<evidence type="ECO:0000256" key="9">
    <source>
        <dbReference type="ARBA" id="ARBA00026227"/>
    </source>
</evidence>
<dbReference type="GO" id="GO:0000822">
    <property type="term" value="F:inositol hexakisphosphate binding"/>
    <property type="evidence" value="ECO:0007669"/>
    <property type="project" value="TreeGrafter"/>
</dbReference>
<feature type="region of interest" description="Disordered" evidence="11">
    <location>
        <begin position="119"/>
        <end position="156"/>
    </location>
</feature>
<dbReference type="InterPro" id="IPR038506">
    <property type="entry name" value="GLE1-like_sf"/>
</dbReference>
<keyword evidence="6" id="KW-0811">Translocation</keyword>
<evidence type="ECO:0000256" key="4">
    <source>
        <dbReference type="ARBA" id="ARBA00022816"/>
    </source>
</evidence>
<dbReference type="PANTHER" id="PTHR12960">
    <property type="entry name" value="GLE-1-RELATED"/>
    <property type="match status" value="1"/>
</dbReference>
<evidence type="ECO:0000313" key="12">
    <source>
        <dbReference type="EMBL" id="OCH90207.1"/>
    </source>
</evidence>
<dbReference type="OrthoDB" id="420884at2759"/>
<dbReference type="GO" id="GO:0044614">
    <property type="term" value="C:nuclear pore cytoplasmic filaments"/>
    <property type="evidence" value="ECO:0007669"/>
    <property type="project" value="TreeGrafter"/>
</dbReference>
<keyword evidence="13" id="KW-1185">Reference proteome</keyword>
<dbReference type="EMBL" id="KV722409">
    <property type="protein sequence ID" value="OCH90207.1"/>
    <property type="molecule type" value="Genomic_DNA"/>
</dbReference>
<dbReference type="InterPro" id="IPR012476">
    <property type="entry name" value="GLE1"/>
</dbReference>
<evidence type="ECO:0000256" key="3">
    <source>
        <dbReference type="ARBA" id="ARBA00022448"/>
    </source>
</evidence>
<feature type="region of interest" description="Disordered" evidence="11">
    <location>
        <begin position="31"/>
        <end position="64"/>
    </location>
</feature>
<dbReference type="GO" id="GO:0015031">
    <property type="term" value="P:protein transport"/>
    <property type="evidence" value="ECO:0007669"/>
    <property type="project" value="UniProtKB-KW"/>
</dbReference>
<evidence type="ECO:0000256" key="7">
    <source>
        <dbReference type="ARBA" id="ARBA00023132"/>
    </source>
</evidence>
<evidence type="ECO:0000256" key="11">
    <source>
        <dbReference type="SAM" id="MobiDB-lite"/>
    </source>
</evidence>
<accession>A0A8E2DK93</accession>
<evidence type="ECO:0000313" key="13">
    <source>
        <dbReference type="Proteomes" id="UP000250043"/>
    </source>
</evidence>
<evidence type="ECO:0000256" key="2">
    <source>
        <dbReference type="ARBA" id="ARBA00011056"/>
    </source>
</evidence>
<reference evidence="12 13" key="1">
    <citation type="submission" date="2016-07" db="EMBL/GenBank/DDBJ databases">
        <title>Draft genome of the white-rot fungus Obba rivulosa 3A-2.</title>
        <authorList>
            <consortium name="DOE Joint Genome Institute"/>
            <person name="Miettinen O."/>
            <person name="Riley R."/>
            <person name="Acob R."/>
            <person name="Barry K."/>
            <person name="Cullen D."/>
            <person name="De Vries R."/>
            <person name="Hainaut M."/>
            <person name="Hatakka A."/>
            <person name="Henrissat B."/>
            <person name="Hilden K."/>
            <person name="Kuo R."/>
            <person name="Labutti K."/>
            <person name="Lipzen A."/>
            <person name="Makela M.R."/>
            <person name="Sandor L."/>
            <person name="Spatafora J.W."/>
            <person name="Grigoriev I.V."/>
            <person name="Hibbett D.S."/>
        </authorList>
    </citation>
    <scope>NUCLEOTIDE SEQUENCE [LARGE SCALE GENOMIC DNA]</scope>
    <source>
        <strain evidence="12 13">3A-2</strain>
    </source>
</reference>
<keyword evidence="3" id="KW-0813">Transport</keyword>
<dbReference type="Proteomes" id="UP000250043">
    <property type="component" value="Unassembled WGS sequence"/>
</dbReference>
<evidence type="ECO:0000256" key="6">
    <source>
        <dbReference type="ARBA" id="ARBA00023010"/>
    </source>
</evidence>
<dbReference type="GO" id="GO:0005737">
    <property type="term" value="C:cytoplasm"/>
    <property type="evidence" value="ECO:0007669"/>
    <property type="project" value="TreeGrafter"/>
</dbReference>
<evidence type="ECO:0000256" key="1">
    <source>
        <dbReference type="ARBA" id="ARBA00004567"/>
    </source>
</evidence>
<comment type="subcellular location">
    <subcellularLocation>
        <location evidence="1">Nucleus</location>
        <location evidence="1">Nuclear pore complex</location>
    </subcellularLocation>
</comment>
<keyword evidence="7" id="KW-0906">Nuclear pore complex</keyword>
<proteinExistence type="inferred from homology"/>
<dbReference type="Pfam" id="PF07817">
    <property type="entry name" value="GLE1"/>
    <property type="match status" value="1"/>
</dbReference>
<name>A0A8E2DK93_9APHY</name>
<organism evidence="12 13">
    <name type="scientific">Obba rivulosa</name>
    <dbReference type="NCBI Taxonomy" id="1052685"/>
    <lineage>
        <taxon>Eukaryota</taxon>
        <taxon>Fungi</taxon>
        <taxon>Dikarya</taxon>
        <taxon>Basidiomycota</taxon>
        <taxon>Agaricomycotina</taxon>
        <taxon>Agaricomycetes</taxon>
        <taxon>Polyporales</taxon>
        <taxon>Gelatoporiaceae</taxon>
        <taxon>Obba</taxon>
    </lineage>
</organism>